<dbReference type="KEGG" id="vpn:A21D_03827"/>
<reference evidence="2" key="1">
    <citation type="submission" date="2016-11" db="EMBL/GenBank/DDBJ databases">
        <title>Complete genome sequence of Virgibacillus pantothenticus 21D, a halophilic bacterium isolated from the deep hypersaline anoxic basin Discovery in the Mediterranean Sea.</title>
        <authorList>
            <person name="Zeaiter Z."/>
            <person name="Booth J.M."/>
            <person name="Prosdocimi E.M."/>
            <person name="Mapelli F."/>
            <person name="Fusi M."/>
            <person name="Daffonchio D."/>
            <person name="Borin S."/>
            <person name="Crotti E."/>
        </authorList>
    </citation>
    <scope>NUCLEOTIDE SEQUENCE [LARGE SCALE GENOMIC DNA]</scope>
    <source>
        <strain evidence="2">21D</strain>
    </source>
</reference>
<evidence type="ECO:0000313" key="1">
    <source>
        <dbReference type="EMBL" id="AUJ26861.1"/>
    </source>
</evidence>
<gene>
    <name evidence="1" type="ORF">A21D_03827</name>
</gene>
<name>A0A2K9J854_9BACI</name>
<dbReference type="AlphaFoldDB" id="A0A2K9J854"/>
<protein>
    <submittedName>
        <fullName evidence="1">Uncharacterized protein</fullName>
    </submittedName>
</protein>
<dbReference type="Proteomes" id="UP000234237">
    <property type="component" value="Chromosome"/>
</dbReference>
<sequence length="48" mass="5696">MLKMISLLYIVSVPKTKAYGYDFLFKLTSLTIKIITAYDKEDYREKEN</sequence>
<organism evidence="1 2">
    <name type="scientific">Virgibacillus dokdonensis</name>
    <dbReference type="NCBI Taxonomy" id="302167"/>
    <lineage>
        <taxon>Bacteria</taxon>
        <taxon>Bacillati</taxon>
        <taxon>Bacillota</taxon>
        <taxon>Bacilli</taxon>
        <taxon>Bacillales</taxon>
        <taxon>Bacillaceae</taxon>
        <taxon>Virgibacillus</taxon>
    </lineage>
</organism>
<accession>A0A2K9J854</accession>
<dbReference type="STRING" id="302167.GCA_900166595_02666"/>
<dbReference type="EMBL" id="CP018622">
    <property type="protein sequence ID" value="AUJ26861.1"/>
    <property type="molecule type" value="Genomic_DNA"/>
</dbReference>
<proteinExistence type="predicted"/>
<evidence type="ECO:0000313" key="2">
    <source>
        <dbReference type="Proteomes" id="UP000234237"/>
    </source>
</evidence>